<name>A0AAV5VKX4_9BILA</name>
<feature type="non-terminal residue" evidence="1">
    <location>
        <position position="79"/>
    </location>
</feature>
<protein>
    <submittedName>
        <fullName evidence="1">Uncharacterized protein</fullName>
    </submittedName>
</protein>
<sequence length="79" mass="8921">GNLLVKQVDGKYGNLICPEKYSLEFHDSSAFKQVDSIVCEMNANRLFEYVITEKGNVLARKAQNETFNARCVLASQLFC</sequence>
<dbReference type="AlphaFoldDB" id="A0AAV5VKX4"/>
<comment type="caution">
    <text evidence="1">The sequence shown here is derived from an EMBL/GenBank/DDBJ whole genome shotgun (WGS) entry which is preliminary data.</text>
</comment>
<evidence type="ECO:0000313" key="1">
    <source>
        <dbReference type="EMBL" id="GMT20281.1"/>
    </source>
</evidence>
<keyword evidence="2" id="KW-1185">Reference proteome</keyword>
<dbReference type="Proteomes" id="UP001432322">
    <property type="component" value="Unassembled WGS sequence"/>
</dbReference>
<reference evidence="1" key="1">
    <citation type="submission" date="2023-10" db="EMBL/GenBank/DDBJ databases">
        <title>Genome assembly of Pristionchus species.</title>
        <authorList>
            <person name="Yoshida K."/>
            <person name="Sommer R.J."/>
        </authorList>
    </citation>
    <scope>NUCLEOTIDE SEQUENCE</scope>
    <source>
        <strain evidence="1">RS5133</strain>
    </source>
</reference>
<proteinExistence type="predicted"/>
<gene>
    <name evidence="1" type="ORF">PFISCL1PPCAC_11578</name>
</gene>
<organism evidence="1 2">
    <name type="scientific">Pristionchus fissidentatus</name>
    <dbReference type="NCBI Taxonomy" id="1538716"/>
    <lineage>
        <taxon>Eukaryota</taxon>
        <taxon>Metazoa</taxon>
        <taxon>Ecdysozoa</taxon>
        <taxon>Nematoda</taxon>
        <taxon>Chromadorea</taxon>
        <taxon>Rhabditida</taxon>
        <taxon>Rhabditina</taxon>
        <taxon>Diplogasteromorpha</taxon>
        <taxon>Diplogasteroidea</taxon>
        <taxon>Neodiplogasteridae</taxon>
        <taxon>Pristionchus</taxon>
    </lineage>
</organism>
<dbReference type="EMBL" id="BTSY01000003">
    <property type="protein sequence ID" value="GMT20281.1"/>
    <property type="molecule type" value="Genomic_DNA"/>
</dbReference>
<feature type="non-terminal residue" evidence="1">
    <location>
        <position position="1"/>
    </location>
</feature>
<accession>A0AAV5VKX4</accession>
<evidence type="ECO:0000313" key="2">
    <source>
        <dbReference type="Proteomes" id="UP001432322"/>
    </source>
</evidence>